<evidence type="ECO:0000256" key="1">
    <source>
        <dbReference type="SAM" id="MobiDB-lite"/>
    </source>
</evidence>
<dbReference type="AlphaFoldDB" id="F2BDY4"/>
<name>F2BDY4_9NEIS</name>
<reference evidence="2 3" key="1">
    <citation type="submission" date="2011-02" db="EMBL/GenBank/DDBJ databases">
        <authorList>
            <person name="Muzny D."/>
            <person name="Qin X."/>
            <person name="Deng J."/>
            <person name="Jiang H."/>
            <person name="Liu Y."/>
            <person name="Qu J."/>
            <person name="Song X.-Z."/>
            <person name="Zhang L."/>
            <person name="Thornton R."/>
            <person name="Coyle M."/>
            <person name="Francisco L."/>
            <person name="Jackson L."/>
            <person name="Javaid M."/>
            <person name="Korchina V."/>
            <person name="Kovar C."/>
            <person name="Mata R."/>
            <person name="Mathew T."/>
            <person name="Ngo R."/>
            <person name="Nguyen L."/>
            <person name="Nguyen N."/>
            <person name="Okwuonu G."/>
            <person name="Ongeri F."/>
            <person name="Pham C."/>
            <person name="Simmons D."/>
            <person name="Wilczek-Boney K."/>
            <person name="Hale W."/>
            <person name="Jakkamsetti A."/>
            <person name="Pham P."/>
            <person name="Ruth R."/>
            <person name="San Lucas F."/>
            <person name="Warren J."/>
            <person name="Zhang J."/>
            <person name="Zhao Z."/>
            <person name="Zhou C."/>
            <person name="Zhu D."/>
            <person name="Lee S."/>
            <person name="Bess C."/>
            <person name="Blankenburg K."/>
            <person name="Forbes L."/>
            <person name="Fu Q."/>
            <person name="Gubbala S."/>
            <person name="Hirani K."/>
            <person name="Jayaseelan J.C."/>
            <person name="Lara F."/>
            <person name="Munidasa M."/>
            <person name="Palculict T."/>
            <person name="Patil S."/>
            <person name="Pu L.-L."/>
            <person name="Saada N."/>
            <person name="Tang L."/>
            <person name="Weissenberger G."/>
            <person name="Zhu Y."/>
            <person name="Hemphill L."/>
            <person name="Shang Y."/>
            <person name="Youmans B."/>
            <person name="Ayvaz T."/>
            <person name="Ross M."/>
            <person name="Santibanez J."/>
            <person name="Aqrawi P."/>
            <person name="Gross S."/>
            <person name="Joshi V."/>
            <person name="Fowler G."/>
            <person name="Nazareth L."/>
            <person name="Reid J."/>
            <person name="Worley K."/>
            <person name="Petrosino J."/>
            <person name="Highlander S."/>
            <person name="Gibbs R."/>
        </authorList>
    </citation>
    <scope>NUCLEOTIDE SEQUENCE [LARGE SCALE GENOMIC DNA]</scope>
    <source>
        <strain evidence="2 3">ATCC BAA-1200</strain>
    </source>
</reference>
<dbReference type="HOGENOM" id="CLU_2012819_0_0_4"/>
<accession>F2BDY4</accession>
<proteinExistence type="predicted"/>
<keyword evidence="3" id="KW-1185">Reference proteome</keyword>
<protein>
    <submittedName>
        <fullName evidence="2">Uncharacterized protein</fullName>
    </submittedName>
</protein>
<sequence length="123" mass="14376">MRRIRCNLRGQTLLIEQFVWKKLSWQPERRFAQGEIRAIVYGVLYGNMAQIWLRPQEGEDILFSDGLPSRPRRTRRRVCRPEATHAFPAAQRNRAFPAPAKPRARLAPHTLPQRQRPSPPTRG</sequence>
<evidence type="ECO:0000313" key="3">
    <source>
        <dbReference type="Proteomes" id="UP000004105"/>
    </source>
</evidence>
<dbReference type="Proteomes" id="UP000004105">
    <property type="component" value="Unassembled WGS sequence"/>
</dbReference>
<dbReference type="EMBL" id="AFAY01000042">
    <property type="protein sequence ID" value="EGF10303.1"/>
    <property type="molecule type" value="Genomic_DNA"/>
</dbReference>
<comment type="caution">
    <text evidence="2">The sequence shown here is derived from an EMBL/GenBank/DDBJ whole genome shotgun (WGS) entry which is preliminary data.</text>
</comment>
<dbReference type="RefSeq" id="WP_007342946.1">
    <property type="nucleotide sequence ID" value="NZ_GL878494.1"/>
</dbReference>
<evidence type="ECO:0000313" key="2">
    <source>
        <dbReference type="EMBL" id="EGF10303.1"/>
    </source>
</evidence>
<gene>
    <name evidence="2" type="ORF">HMPREF9123_1940</name>
</gene>
<feature type="region of interest" description="Disordered" evidence="1">
    <location>
        <begin position="82"/>
        <end position="123"/>
    </location>
</feature>
<organism evidence="2 3">
    <name type="scientific">Neisseria bacilliformis ATCC BAA-1200</name>
    <dbReference type="NCBI Taxonomy" id="888742"/>
    <lineage>
        <taxon>Bacteria</taxon>
        <taxon>Pseudomonadati</taxon>
        <taxon>Pseudomonadota</taxon>
        <taxon>Betaproteobacteria</taxon>
        <taxon>Neisseriales</taxon>
        <taxon>Neisseriaceae</taxon>
        <taxon>Neisseria</taxon>
    </lineage>
</organism>